<evidence type="ECO:0000259" key="6">
    <source>
        <dbReference type="PROSITE" id="PS50043"/>
    </source>
</evidence>
<evidence type="ECO:0000256" key="2">
    <source>
        <dbReference type="ARBA" id="ARBA00023015"/>
    </source>
</evidence>
<keyword evidence="3" id="KW-0238">DNA-binding</keyword>
<name>A0ABS9K2C9_9RHOO</name>
<dbReference type="PANTHER" id="PTHR43214">
    <property type="entry name" value="TWO-COMPONENT RESPONSE REGULATOR"/>
    <property type="match status" value="1"/>
</dbReference>
<evidence type="ECO:0000256" key="4">
    <source>
        <dbReference type="ARBA" id="ARBA00023163"/>
    </source>
</evidence>
<dbReference type="SUPFAM" id="SSF52172">
    <property type="entry name" value="CheY-like"/>
    <property type="match status" value="1"/>
</dbReference>
<evidence type="ECO:0000256" key="3">
    <source>
        <dbReference type="ARBA" id="ARBA00023125"/>
    </source>
</evidence>
<feature type="domain" description="HTH luxR-type" evidence="6">
    <location>
        <begin position="143"/>
        <end position="208"/>
    </location>
</feature>
<gene>
    <name evidence="8" type="ORF">LZ012_09860</name>
</gene>
<dbReference type="InterPro" id="IPR001789">
    <property type="entry name" value="Sig_transdc_resp-reg_receiver"/>
</dbReference>
<keyword evidence="9" id="KW-1185">Reference proteome</keyword>
<evidence type="ECO:0000256" key="5">
    <source>
        <dbReference type="PROSITE-ProRule" id="PRU00169"/>
    </source>
</evidence>
<dbReference type="CDD" id="cd17535">
    <property type="entry name" value="REC_NarL-like"/>
    <property type="match status" value="1"/>
</dbReference>
<dbReference type="Proteomes" id="UP001165384">
    <property type="component" value="Unassembled WGS sequence"/>
</dbReference>
<reference evidence="8" key="1">
    <citation type="submission" date="2022-01" db="EMBL/GenBank/DDBJ databases">
        <authorList>
            <person name="Jo J.-H."/>
            <person name="Im W.-T."/>
        </authorList>
    </citation>
    <scope>NUCLEOTIDE SEQUENCE</scope>
    <source>
        <strain evidence="8">XY25</strain>
    </source>
</reference>
<dbReference type="SUPFAM" id="SSF46894">
    <property type="entry name" value="C-terminal effector domain of the bipartite response regulators"/>
    <property type="match status" value="1"/>
</dbReference>
<evidence type="ECO:0000259" key="7">
    <source>
        <dbReference type="PROSITE" id="PS50110"/>
    </source>
</evidence>
<dbReference type="Pfam" id="PF00072">
    <property type="entry name" value="Response_reg"/>
    <property type="match status" value="1"/>
</dbReference>
<dbReference type="Gene3D" id="3.40.50.2300">
    <property type="match status" value="1"/>
</dbReference>
<dbReference type="InterPro" id="IPR058245">
    <property type="entry name" value="NreC/VraR/RcsB-like_REC"/>
</dbReference>
<dbReference type="PANTHER" id="PTHR43214:SF41">
    <property type="entry name" value="NITRATE_NITRITE RESPONSE REGULATOR PROTEIN NARP"/>
    <property type="match status" value="1"/>
</dbReference>
<dbReference type="PROSITE" id="PS50043">
    <property type="entry name" value="HTH_LUXR_2"/>
    <property type="match status" value="1"/>
</dbReference>
<keyword evidence="1 5" id="KW-0597">Phosphoprotein</keyword>
<dbReference type="EMBL" id="JAKLTN010000002">
    <property type="protein sequence ID" value="MCG2577298.1"/>
    <property type="molecule type" value="Genomic_DNA"/>
</dbReference>
<dbReference type="InterPro" id="IPR000792">
    <property type="entry name" value="Tscrpt_reg_LuxR_C"/>
</dbReference>
<keyword evidence="2" id="KW-0805">Transcription regulation</keyword>
<keyword evidence="4" id="KW-0804">Transcription</keyword>
<dbReference type="InterPro" id="IPR039420">
    <property type="entry name" value="WalR-like"/>
</dbReference>
<dbReference type="RefSeq" id="WP_275710234.1">
    <property type="nucleotide sequence ID" value="NZ_JAKLTN010000002.1"/>
</dbReference>
<dbReference type="SMART" id="SM00421">
    <property type="entry name" value="HTH_LUXR"/>
    <property type="match status" value="1"/>
</dbReference>
<dbReference type="SMART" id="SM00448">
    <property type="entry name" value="REC"/>
    <property type="match status" value="1"/>
</dbReference>
<dbReference type="InterPro" id="IPR016032">
    <property type="entry name" value="Sig_transdc_resp-reg_C-effctor"/>
</dbReference>
<dbReference type="InterPro" id="IPR011006">
    <property type="entry name" value="CheY-like_superfamily"/>
</dbReference>
<organism evidence="8 9">
    <name type="scientific">Dechloromonas hankyongensis</name>
    <dbReference type="NCBI Taxonomy" id="2908002"/>
    <lineage>
        <taxon>Bacteria</taxon>
        <taxon>Pseudomonadati</taxon>
        <taxon>Pseudomonadota</taxon>
        <taxon>Betaproteobacteria</taxon>
        <taxon>Rhodocyclales</taxon>
        <taxon>Azonexaceae</taxon>
        <taxon>Dechloromonas</taxon>
    </lineage>
</organism>
<evidence type="ECO:0000313" key="9">
    <source>
        <dbReference type="Proteomes" id="UP001165384"/>
    </source>
</evidence>
<proteinExistence type="predicted"/>
<feature type="domain" description="Response regulatory" evidence="7">
    <location>
        <begin position="3"/>
        <end position="119"/>
    </location>
</feature>
<dbReference type="PROSITE" id="PS50110">
    <property type="entry name" value="RESPONSE_REGULATORY"/>
    <property type="match status" value="1"/>
</dbReference>
<feature type="modified residue" description="4-aspartylphosphate" evidence="5">
    <location>
        <position position="54"/>
    </location>
</feature>
<accession>A0ABS9K2C9</accession>
<evidence type="ECO:0000313" key="8">
    <source>
        <dbReference type="EMBL" id="MCG2577298.1"/>
    </source>
</evidence>
<dbReference type="CDD" id="cd06170">
    <property type="entry name" value="LuxR_C_like"/>
    <property type="match status" value="1"/>
</dbReference>
<comment type="caution">
    <text evidence="8">The sequence shown here is derived from an EMBL/GenBank/DDBJ whole genome shotgun (WGS) entry which is preliminary data.</text>
</comment>
<protein>
    <submittedName>
        <fullName evidence="8">Response regulator transcription factor</fullName>
    </submittedName>
</protein>
<dbReference type="PRINTS" id="PR00038">
    <property type="entry name" value="HTHLUXR"/>
</dbReference>
<sequence length="218" mass="23736">MIRIFIADDHDILRAGLKHILADSGDITVAGEASNGIETLAMLRQSPFDALVLDLSMPGRSGIELIKQIKAELPKLPILILSMHKEDLYAVRALKAGASGYLCKDNAEALLAEAIRKVAEGGLFITQSVTEKLALEVLPGRGTQAPHSRLTDREYQIFLLIVQGLGITEIGRQLSLSAKTVSTHKANILAKMNLHNSAELVRYAIQLRLVREDDVLPG</sequence>
<evidence type="ECO:0000256" key="1">
    <source>
        <dbReference type="ARBA" id="ARBA00022553"/>
    </source>
</evidence>
<dbReference type="Pfam" id="PF00196">
    <property type="entry name" value="GerE"/>
    <property type="match status" value="1"/>
</dbReference>